<evidence type="ECO:0000259" key="3">
    <source>
        <dbReference type="Pfam" id="PF12331"/>
    </source>
</evidence>
<feature type="domain" description="Rad26-like C-terminal" evidence="4">
    <location>
        <begin position="711"/>
        <end position="774"/>
    </location>
</feature>
<evidence type="ECO:0000256" key="2">
    <source>
        <dbReference type="SAM" id="MobiDB-lite"/>
    </source>
</evidence>
<feature type="compositionally biased region" description="Acidic residues" evidence="2">
    <location>
        <begin position="1"/>
        <end position="16"/>
    </location>
</feature>
<dbReference type="Pfam" id="PF12331">
    <property type="entry name" value="Rad26-like_helical_rpts"/>
    <property type="match status" value="1"/>
</dbReference>
<dbReference type="AlphaFoldDB" id="A0A6A6EP86"/>
<reference evidence="6" key="1">
    <citation type="journal article" date="2020" name="Stud. Mycol.">
        <title>101 Dothideomycetes genomes: a test case for predicting lifestyles and emergence of pathogens.</title>
        <authorList>
            <person name="Haridas S."/>
            <person name="Albert R."/>
            <person name="Binder M."/>
            <person name="Bloem J."/>
            <person name="Labutti K."/>
            <person name="Salamov A."/>
            <person name="Andreopoulos B."/>
            <person name="Baker S."/>
            <person name="Barry K."/>
            <person name="Bills G."/>
            <person name="Bluhm B."/>
            <person name="Cannon C."/>
            <person name="Castanera R."/>
            <person name="Culley D."/>
            <person name="Daum C."/>
            <person name="Ezra D."/>
            <person name="Gonzalez J."/>
            <person name="Henrissat B."/>
            <person name="Kuo A."/>
            <person name="Liang C."/>
            <person name="Lipzen A."/>
            <person name="Lutzoni F."/>
            <person name="Magnuson J."/>
            <person name="Mondo S."/>
            <person name="Nolan M."/>
            <person name="Ohm R."/>
            <person name="Pangilinan J."/>
            <person name="Park H.-J."/>
            <person name="Ramirez L."/>
            <person name="Alfaro M."/>
            <person name="Sun H."/>
            <person name="Tritt A."/>
            <person name="Yoshinaga Y."/>
            <person name="Zwiers L.-H."/>
            <person name="Turgeon B."/>
            <person name="Goodwin S."/>
            <person name="Spatafora J."/>
            <person name="Crous P."/>
            <person name="Grigoriev I."/>
        </authorList>
    </citation>
    <scope>NUCLEOTIDE SEQUENCE</scope>
    <source>
        <strain evidence="6">CBS 207.26</strain>
    </source>
</reference>
<evidence type="ECO:0000313" key="7">
    <source>
        <dbReference type="Proteomes" id="UP000800200"/>
    </source>
</evidence>
<accession>A0A6A6EP86</accession>
<organism evidence="6 7">
    <name type="scientific">Zopfia rhizophila CBS 207.26</name>
    <dbReference type="NCBI Taxonomy" id="1314779"/>
    <lineage>
        <taxon>Eukaryota</taxon>
        <taxon>Fungi</taxon>
        <taxon>Dikarya</taxon>
        <taxon>Ascomycota</taxon>
        <taxon>Pezizomycotina</taxon>
        <taxon>Dothideomycetes</taxon>
        <taxon>Dothideomycetes incertae sedis</taxon>
        <taxon>Zopfiaceae</taxon>
        <taxon>Zopfia</taxon>
    </lineage>
</organism>
<feature type="coiled-coil region" evidence="1">
    <location>
        <begin position="159"/>
        <end position="250"/>
    </location>
</feature>
<feature type="compositionally biased region" description="Polar residues" evidence="2">
    <location>
        <begin position="46"/>
        <end position="72"/>
    </location>
</feature>
<proteinExistence type="predicted"/>
<feature type="domain" description="Rad26-like helical repeats" evidence="3">
    <location>
        <begin position="479"/>
        <end position="705"/>
    </location>
</feature>
<dbReference type="InterPro" id="IPR048379">
    <property type="entry name" value="Rad26-like_C"/>
</dbReference>
<gene>
    <name evidence="6" type="ORF">K469DRAFT_619659</name>
</gene>
<keyword evidence="1" id="KW-0175">Coiled coil</keyword>
<sequence>MDEDDDFDFSDHDLDDLPANTLQQLETTAIQSTQHQPNPAVPGFSPANNRNTGFQNNCSRANNPLPYSTNAAPQPPSSDYGLDDGDEIINLDEASVPMGNEYESNEAQFAQIPKGNSQWAPDAVPQFTPPPLNEYGHQNDLYGDAMEVEEQPRRSQIDTNSLLARIRKLEQEKARLNRDLQGERSKILSKSGEADTVRRRLESATKEHERKMAVAQQAHNEQIAKQNVELEKMRRDREQAQTNNMFLEYDLAREADRTKKIKKIAGNKARPVNMSPSRTPKRQKSLPFRDGFDDEDIIMASPTKAREKPKVATPKQASKRKRPVTEQSPIPALQLSEPRGRLRAPDPPALTDTKLDPALLEKLRKQDHRFELLQRLVNHRSSNGQDRVLEALTQHAFPSQPGKKLSALVYDAISGCTFEENAHELALNFCHCFLSLWDRCLEEKYYSPIYLLLDAVQFILAWEPSSTAVALMERIVPLILASVDLVAIPIAKAATDKDHIPFRNSPAQLKINSEIDVVECLDLLYVIASSSVTSSEPTTRFWQKMPVDFTLMMLMKVQPLPQIMLMLRILSTSSLATTIGAIVPADSAPDQQAKREIDTIERLTLLLFETPEPLPHQEINEQQQIPYSPKQIWDLRIQVLTVLTIFSVSPHGSSRLASHRNCLARLIRHLDFSISSLYTAPISTPIHKLAVASVNMTMKLIYHLMTSNPQIDIKEKLDAVQGGSHKYLVALTRLAFSEGLVLEQGIDEEVVDAAHAVLDEGLSPEEGEGLLRVFSSGGSV</sequence>
<dbReference type="Proteomes" id="UP000800200">
    <property type="component" value="Unassembled WGS sequence"/>
</dbReference>
<name>A0A6A6EP86_9PEZI</name>
<feature type="region of interest" description="Disordered" evidence="2">
    <location>
        <begin position="1"/>
        <end position="85"/>
    </location>
</feature>
<dbReference type="Pfam" id="PF21046">
    <property type="entry name" value="Rad26-like_C"/>
    <property type="match status" value="1"/>
</dbReference>
<dbReference type="InterPro" id="IPR048380">
    <property type="entry name" value="Rad26-like_N"/>
</dbReference>
<dbReference type="InterPro" id="IPR022093">
    <property type="entry name" value="Rad26-like_helical"/>
</dbReference>
<dbReference type="Pfam" id="PF21048">
    <property type="entry name" value="Rad26-like_N"/>
    <property type="match status" value="1"/>
</dbReference>
<dbReference type="EMBL" id="ML994614">
    <property type="protein sequence ID" value="KAF2193101.1"/>
    <property type="molecule type" value="Genomic_DNA"/>
</dbReference>
<evidence type="ECO:0000256" key="1">
    <source>
        <dbReference type="SAM" id="Coils"/>
    </source>
</evidence>
<feature type="region of interest" description="Disordered" evidence="2">
    <location>
        <begin position="264"/>
        <end position="353"/>
    </location>
</feature>
<evidence type="ECO:0008006" key="8">
    <source>
        <dbReference type="Google" id="ProtNLM"/>
    </source>
</evidence>
<feature type="domain" description="Rad26-like N-terminal" evidence="5">
    <location>
        <begin position="372"/>
        <end position="417"/>
    </location>
</feature>
<feature type="compositionally biased region" description="Polar residues" evidence="2">
    <location>
        <begin position="20"/>
        <end position="37"/>
    </location>
</feature>
<evidence type="ECO:0000259" key="4">
    <source>
        <dbReference type="Pfam" id="PF21046"/>
    </source>
</evidence>
<evidence type="ECO:0000313" key="6">
    <source>
        <dbReference type="EMBL" id="KAF2193101.1"/>
    </source>
</evidence>
<keyword evidence="7" id="KW-1185">Reference proteome</keyword>
<protein>
    <recommendedName>
        <fullName evidence="8">DNA repair protein Rad26</fullName>
    </recommendedName>
</protein>
<evidence type="ECO:0000259" key="5">
    <source>
        <dbReference type="Pfam" id="PF21048"/>
    </source>
</evidence>
<dbReference type="OrthoDB" id="5245063at2759"/>